<dbReference type="PROSITE" id="PS52004">
    <property type="entry name" value="KS3_2"/>
    <property type="match status" value="1"/>
</dbReference>
<dbReference type="InterPro" id="IPR016036">
    <property type="entry name" value="Malonyl_transacylase_ACP-bd"/>
</dbReference>
<dbReference type="PROSITE" id="PS52019">
    <property type="entry name" value="PKS_MFAS_DH"/>
    <property type="match status" value="1"/>
</dbReference>
<dbReference type="GO" id="GO:0031177">
    <property type="term" value="F:phosphopantetheine binding"/>
    <property type="evidence" value="ECO:0007669"/>
    <property type="project" value="InterPro"/>
</dbReference>
<dbReference type="GO" id="GO:0032259">
    <property type="term" value="P:methylation"/>
    <property type="evidence" value="ECO:0007669"/>
    <property type="project" value="UniProtKB-KW"/>
</dbReference>
<dbReference type="InterPro" id="IPR014031">
    <property type="entry name" value="Ketoacyl_synth_C"/>
</dbReference>
<dbReference type="InterPro" id="IPR014043">
    <property type="entry name" value="Acyl_transferase_dom"/>
</dbReference>
<dbReference type="Proteomes" id="UP000799424">
    <property type="component" value="Unassembled WGS sequence"/>
</dbReference>
<dbReference type="CDD" id="cd00833">
    <property type="entry name" value="PKS"/>
    <property type="match status" value="1"/>
</dbReference>
<evidence type="ECO:0000256" key="2">
    <source>
        <dbReference type="ARBA" id="ARBA00022553"/>
    </source>
</evidence>
<dbReference type="InterPro" id="IPR014030">
    <property type="entry name" value="Ketoacyl_synth_N"/>
</dbReference>
<dbReference type="InterPro" id="IPR049551">
    <property type="entry name" value="PKS_DH_C"/>
</dbReference>
<dbReference type="InterPro" id="IPR016039">
    <property type="entry name" value="Thiolase-like"/>
</dbReference>
<dbReference type="PROSITE" id="PS50075">
    <property type="entry name" value="CARRIER"/>
    <property type="match status" value="1"/>
</dbReference>
<dbReference type="SUPFAM" id="SSF53901">
    <property type="entry name" value="Thiolase-like"/>
    <property type="match status" value="1"/>
</dbReference>
<keyword evidence="5" id="KW-0511">Multifunctional enzyme</keyword>
<keyword evidence="2" id="KW-0597">Phosphoprotein</keyword>
<evidence type="ECO:0000313" key="11">
    <source>
        <dbReference type="Proteomes" id="UP000799424"/>
    </source>
</evidence>
<dbReference type="GO" id="GO:0008168">
    <property type="term" value="F:methyltransferase activity"/>
    <property type="evidence" value="ECO:0007669"/>
    <property type="project" value="UniProtKB-KW"/>
</dbReference>
<evidence type="ECO:0000256" key="3">
    <source>
        <dbReference type="ARBA" id="ARBA00022603"/>
    </source>
</evidence>
<evidence type="ECO:0000256" key="5">
    <source>
        <dbReference type="ARBA" id="ARBA00023268"/>
    </source>
</evidence>
<feature type="domain" description="Carrier" evidence="7">
    <location>
        <begin position="2440"/>
        <end position="2516"/>
    </location>
</feature>
<dbReference type="PROSITE" id="PS00012">
    <property type="entry name" value="PHOSPHOPANTETHEINE"/>
    <property type="match status" value="1"/>
</dbReference>
<dbReference type="SUPFAM" id="SSF52151">
    <property type="entry name" value="FabD/lysophospholipase-like"/>
    <property type="match status" value="1"/>
</dbReference>
<dbReference type="InterPro" id="IPR013217">
    <property type="entry name" value="Methyltransf_12"/>
</dbReference>
<dbReference type="PANTHER" id="PTHR43775:SF20">
    <property type="entry name" value="HYBRID PKS-NRPS SYNTHETASE APDA"/>
    <property type="match status" value="1"/>
</dbReference>
<dbReference type="SMART" id="SM00825">
    <property type="entry name" value="PKS_KS"/>
    <property type="match status" value="1"/>
</dbReference>
<gene>
    <name evidence="10" type="ORF">CC86DRAFT_459405</name>
</gene>
<dbReference type="CDD" id="cd05274">
    <property type="entry name" value="KR_FAS_SDR_x"/>
    <property type="match status" value="1"/>
</dbReference>
<dbReference type="SUPFAM" id="SSF47336">
    <property type="entry name" value="ACP-like"/>
    <property type="match status" value="1"/>
</dbReference>
<dbReference type="InterPro" id="IPR057326">
    <property type="entry name" value="KR_dom"/>
</dbReference>
<evidence type="ECO:0000259" key="7">
    <source>
        <dbReference type="PROSITE" id="PS50075"/>
    </source>
</evidence>
<evidence type="ECO:0000259" key="9">
    <source>
        <dbReference type="PROSITE" id="PS52019"/>
    </source>
</evidence>
<evidence type="ECO:0000256" key="4">
    <source>
        <dbReference type="ARBA" id="ARBA00022679"/>
    </source>
</evidence>
<feature type="active site" description="Proton acceptor; for dehydratase activity" evidence="6">
    <location>
        <position position="995"/>
    </location>
</feature>
<dbReference type="PROSITE" id="PS51257">
    <property type="entry name" value="PROKAR_LIPOPROTEIN"/>
    <property type="match status" value="1"/>
</dbReference>
<feature type="region of interest" description="C-terminal hotdog fold" evidence="6">
    <location>
        <begin position="1111"/>
        <end position="1272"/>
    </location>
</feature>
<dbReference type="InterPro" id="IPR042104">
    <property type="entry name" value="PKS_dehydratase_sf"/>
</dbReference>
<dbReference type="Gene3D" id="3.40.50.720">
    <property type="entry name" value="NAD(P)-binding Rossmann-like Domain"/>
    <property type="match status" value="1"/>
</dbReference>
<dbReference type="InterPro" id="IPR029063">
    <property type="entry name" value="SAM-dependent_MTases_sf"/>
</dbReference>
<keyword evidence="3" id="KW-0489">Methyltransferase</keyword>
<name>A0A6A6ZJI6_9PLEO</name>
<evidence type="ECO:0000256" key="6">
    <source>
        <dbReference type="PROSITE-ProRule" id="PRU01363"/>
    </source>
</evidence>
<dbReference type="GO" id="GO:0006633">
    <property type="term" value="P:fatty acid biosynthetic process"/>
    <property type="evidence" value="ECO:0007669"/>
    <property type="project" value="InterPro"/>
</dbReference>
<sequence>MFFLDRRYSLHMASDGAPPLVAIIGSACRLPGGASSPSNLWKLLKEPRDVISDIPRDRFHWEGVYRADASLGSIKTKQGYFLKENIRHFDPHFFGISPAEAVNLDPQHRLLLENVYEAIESAGLCLEDLQGTDAGVFVGLMANEYYDNANFDVDASSGQILTTGTARSMASNRISYIFDFRGPSITVDSACSSSLMAVHLAVASLRRNESTVAFAGGAHLNLNTHGFKALTRMKMISSDGRSKMFDELADGYGRGEGTAVICLKLLDAAIRDGDPIECIIRDTGTNQDGRTKGITMPNSEAQADLIRRTYRNAGLDPTSKDSRPSFFEAHGTGTLVGDPLEAQAIEAAFFPLSRDYAEDEIIHIGSIKTIIGHTEGAAGLAGLLRAALAIRHGVIPPNLLFGRMNSSVQPFNKHLHLPTTASPWPNLPRGSPRRASVNSFGFGGANVHAILESYTQPPRIRMLSTSSLPAVEMSQFTPFTFSATSEQALIAVLKGYIDYLKSHRDIVRMEDLAWTLQYRRSQGAYRYAAAASTPNELCIRLVSTLNEAAANPTSGLLTRAVQSASSKSPRITGVFTGQGAQWPSMGKDLIGQSPFARKLVGKLDATLQSLPTVDRPSWNLVEEIMIDSSRSRIAEAEFAQPLTTAVQILLVDLLRVAGIRLDAVVGHSSGEIAAAYAAGFIQAEDAIRIAYYRGLHSKHAGDRNGERGGMIATSLSPDEARKFCHQPRYADQLVVAAYNSPSSTTLAGDMDAVGRALDDLQGQATFVRKLQVDKAYHSHHMKPCITPYLHALEHLQIEPIQAGIDAPVWYSSVICGKRMTFTDRLDGSYWVDNLSSPVQFSEAITTTVSDRGIPDLIIEIGPHPALEQPVKQTLSPSAVAYTSMLRRGMTAVVSFSQALGFIWCRFGRSAVDFAKVDDVLSNGSQREPRQLKYLPTYPWFKEKEYWYDNRCLNRRFQSITKPAELLGVEWEIGASHEAKWRSFLDPRETPWLLQHKLDGVAVLPGAAYIVMAASAAKRVFRSQSMQMIDIRDLHFEIPIVFPDTDTSIEIILTVLKIHGSTTHAEAEFFIDFCSNSRNNELITAARGTIHVRFGSDADRAHPEPFELPSHLTTIDTDQFYDTLAKAGYGYSGPFKNIQQLKRRMDFATGEITPTSSELIIHPSLIDGLFQASFAAENFPGDSLLPSFQVPSLIRSIKIFPIRCEEVLSSASAIHLFRVEDGSQQNTPLSEPLPFGLVRTKFSEYAGILGSTSGTLCQVEGLVTTPFQLSAAEDDVFMFRETTWTPCSPYQILATTISMSTNRDQPLALACERVALYYVRVLNDNITFEEERAAHPNVRVFLEHARLTLVEAALGVHPHLDPDWLKDDKDFIASIVKKYPGSIDLKCIEKLGRAYPTIIAGQDTAISILLGDGDLNEIYRSGLGFQEVNNLFAEFVGKLTEHLPRLNVLEVGGGTGSATRKLLATSFFAHYTFTDISPGFIGPAQAAFKQYGDRMSFGTFDINRDPEVQGFELHSYELVVASNVIHASANVPAILKRLRSLLRPGGYLACVELADVQTIRNSFIMGTLDGWWSGHGVDRYWTPAMSKQKWHKYLKRAGFGGIDAITPSSDPTICPYRVFCSQAVDERVLTLRKPLTQRLPHASDELLILGTKSLKYPDLLQQVEILVAPSFSKIHRLSSLDDLESTLTVPYAVLSFLDLDSPVFPSLTPLRWAAFQKLLSDATDVLWVTHGALGPMNINELYPSMMVGLGRSIRNEMSHLRLACIDFDVYDQLAARQIAECTLRWYAMGKWSAEGWSDDALFPQQTELAIKNAQLFAPIVRKSKQRNDRYNSQHRRIFEKVLAYDQPVELYYKLSANRYVLRGLPYVPGHMTSISTALVGMFYTTVFAFKIKNTGYLFLGFGILDNGSSVLTLSDAIGSILRLPSSSLQPCNVSRELAQRYLNAVAARLVADRLVNSSRSSGVLVVLCRDPLWMSAIQTMAINRSLRVVFVTSQPNFETQRATYLHHNSLDHILRQQIPMDTSMVANLSTHQDDEILFSRISDILSLAPVKMRDNSAFFKNKSSGFDEVRSSSKCTSAIKDCMKEVTLISNSQWQSANTFILTPTDALKEQTHPASTIVDWTSDEELPVTILRATKDVDFSPTKTYLIVGSSDIAQSICEWMISSGARFIAVASRNVEHLTDWAKDMATKGAFIHVAAMDVTNGDSVTRYIAGLRAGHSSCQVAMPAFGGVIHLALVLRDTIFANMSFEDLKTVTDVKEKGSLILHEQLKDDNLDFFILTSSISYVVGNPGQANYVSGNAFMVSLANHRRRLGLSASVVHLGRVSGIGYILRTAKDKSHAFNSEDLRSVGVYPISERDLHQIFAEAVLASPASSETSFEIITGLRDIEPDMLGRCAWAKNPRFAHLLTSASATRQAQPAATTSVRQQLNEQASAPCTSATDKTYDIVKTAFVEKLKILLQMDTIDMDVNLIELGIDSLVAADVSNWARKELKVEVPNTLILGGASAVDIVDVVVKQLNRG</sequence>
<dbReference type="EMBL" id="MU006238">
    <property type="protein sequence ID" value="KAF2821261.1"/>
    <property type="molecule type" value="Genomic_DNA"/>
</dbReference>
<keyword evidence="1" id="KW-0596">Phosphopantetheine</keyword>
<feature type="domain" description="PKS/mFAS DH" evidence="9">
    <location>
        <begin position="963"/>
        <end position="1272"/>
    </location>
</feature>
<dbReference type="PROSITE" id="PS00606">
    <property type="entry name" value="KS3_1"/>
    <property type="match status" value="1"/>
</dbReference>
<protein>
    <submittedName>
        <fullName evidence="10">Uncharacterized protein</fullName>
    </submittedName>
</protein>
<dbReference type="Gene3D" id="3.40.50.150">
    <property type="entry name" value="Vaccinia Virus protein VP39"/>
    <property type="match status" value="1"/>
</dbReference>
<dbReference type="InterPro" id="IPR018201">
    <property type="entry name" value="Ketoacyl_synth_AS"/>
</dbReference>
<dbReference type="SMART" id="SM00826">
    <property type="entry name" value="PKS_DH"/>
    <property type="match status" value="1"/>
</dbReference>
<dbReference type="GO" id="GO:0004315">
    <property type="term" value="F:3-oxoacyl-[acyl-carrier-protein] synthase activity"/>
    <property type="evidence" value="ECO:0007669"/>
    <property type="project" value="InterPro"/>
</dbReference>
<dbReference type="GO" id="GO:0044550">
    <property type="term" value="P:secondary metabolite biosynthetic process"/>
    <property type="evidence" value="ECO:0007669"/>
    <property type="project" value="UniProtKB-ARBA"/>
</dbReference>
<keyword evidence="4" id="KW-0808">Transferase</keyword>
<dbReference type="InterPro" id="IPR049900">
    <property type="entry name" value="PKS_mFAS_DH"/>
</dbReference>
<dbReference type="InterPro" id="IPR013968">
    <property type="entry name" value="PKS_KR"/>
</dbReference>
<dbReference type="InterPro" id="IPR020806">
    <property type="entry name" value="PKS_PP-bd"/>
</dbReference>
<dbReference type="Gene3D" id="3.10.129.110">
    <property type="entry name" value="Polyketide synthase dehydratase"/>
    <property type="match status" value="1"/>
</dbReference>
<keyword evidence="11" id="KW-1185">Reference proteome</keyword>
<evidence type="ECO:0000313" key="10">
    <source>
        <dbReference type="EMBL" id="KAF2821261.1"/>
    </source>
</evidence>
<evidence type="ECO:0000256" key="1">
    <source>
        <dbReference type="ARBA" id="ARBA00022450"/>
    </source>
</evidence>
<dbReference type="CDD" id="cd02440">
    <property type="entry name" value="AdoMet_MTases"/>
    <property type="match status" value="1"/>
</dbReference>
<dbReference type="SMART" id="SM00827">
    <property type="entry name" value="PKS_AT"/>
    <property type="match status" value="1"/>
</dbReference>
<dbReference type="Pfam" id="PF08242">
    <property type="entry name" value="Methyltransf_12"/>
    <property type="match status" value="1"/>
</dbReference>
<dbReference type="InterPro" id="IPR001227">
    <property type="entry name" value="Ac_transferase_dom_sf"/>
</dbReference>
<reference evidence="10" key="1">
    <citation type="journal article" date="2020" name="Stud. Mycol.">
        <title>101 Dothideomycetes genomes: a test case for predicting lifestyles and emergence of pathogens.</title>
        <authorList>
            <person name="Haridas S."/>
            <person name="Albert R."/>
            <person name="Binder M."/>
            <person name="Bloem J."/>
            <person name="Labutti K."/>
            <person name="Salamov A."/>
            <person name="Andreopoulos B."/>
            <person name="Baker S."/>
            <person name="Barry K."/>
            <person name="Bills G."/>
            <person name="Bluhm B."/>
            <person name="Cannon C."/>
            <person name="Castanera R."/>
            <person name="Culley D."/>
            <person name="Daum C."/>
            <person name="Ezra D."/>
            <person name="Gonzalez J."/>
            <person name="Henrissat B."/>
            <person name="Kuo A."/>
            <person name="Liang C."/>
            <person name="Lipzen A."/>
            <person name="Lutzoni F."/>
            <person name="Magnuson J."/>
            <person name="Mondo S."/>
            <person name="Nolan M."/>
            <person name="Ohm R."/>
            <person name="Pangilinan J."/>
            <person name="Park H.-J."/>
            <person name="Ramirez L."/>
            <person name="Alfaro M."/>
            <person name="Sun H."/>
            <person name="Tritt A."/>
            <person name="Yoshinaga Y."/>
            <person name="Zwiers L.-H."/>
            <person name="Turgeon B."/>
            <person name="Goodwin S."/>
            <person name="Spatafora J."/>
            <person name="Crous P."/>
            <person name="Grigoriev I."/>
        </authorList>
    </citation>
    <scope>NUCLEOTIDE SEQUENCE</scope>
    <source>
        <strain evidence="10">CBS 113818</strain>
    </source>
</reference>
<dbReference type="Pfam" id="PF21089">
    <property type="entry name" value="PKS_DH_N"/>
    <property type="match status" value="1"/>
</dbReference>
<dbReference type="Pfam" id="PF14765">
    <property type="entry name" value="PS-DH"/>
    <property type="match status" value="1"/>
</dbReference>
<dbReference type="InterPro" id="IPR036736">
    <property type="entry name" value="ACP-like_sf"/>
</dbReference>
<dbReference type="Pfam" id="PF08659">
    <property type="entry name" value="KR"/>
    <property type="match status" value="1"/>
</dbReference>
<dbReference type="InterPro" id="IPR006162">
    <property type="entry name" value="Ppantetheine_attach_site"/>
</dbReference>
<dbReference type="InterPro" id="IPR049552">
    <property type="entry name" value="PKS_DH_N"/>
</dbReference>
<dbReference type="InterPro" id="IPR050091">
    <property type="entry name" value="PKS_NRPS_Biosynth_Enz"/>
</dbReference>
<dbReference type="SUPFAM" id="SSF55048">
    <property type="entry name" value="Probable ACP-binding domain of malonyl-CoA ACP transacylase"/>
    <property type="match status" value="1"/>
</dbReference>
<dbReference type="SUPFAM" id="SSF53335">
    <property type="entry name" value="S-adenosyl-L-methionine-dependent methyltransferases"/>
    <property type="match status" value="1"/>
</dbReference>
<accession>A0A6A6ZJI6</accession>
<dbReference type="Gene3D" id="3.40.366.10">
    <property type="entry name" value="Malonyl-Coenzyme A Acyl Carrier Protein, domain 2"/>
    <property type="match status" value="1"/>
</dbReference>
<dbReference type="Pfam" id="PF00698">
    <property type="entry name" value="Acyl_transf_1"/>
    <property type="match status" value="1"/>
</dbReference>
<feature type="region of interest" description="N-terminal hotdog fold" evidence="6">
    <location>
        <begin position="963"/>
        <end position="1096"/>
    </location>
</feature>
<dbReference type="PANTHER" id="PTHR43775">
    <property type="entry name" value="FATTY ACID SYNTHASE"/>
    <property type="match status" value="1"/>
</dbReference>
<dbReference type="Pfam" id="PF16197">
    <property type="entry name" value="KAsynt_C_assoc"/>
    <property type="match status" value="1"/>
</dbReference>
<dbReference type="InterPro" id="IPR036291">
    <property type="entry name" value="NAD(P)-bd_dom_sf"/>
</dbReference>
<dbReference type="GO" id="GO:0004312">
    <property type="term" value="F:fatty acid synthase activity"/>
    <property type="evidence" value="ECO:0007669"/>
    <property type="project" value="TreeGrafter"/>
</dbReference>
<dbReference type="InterPro" id="IPR020807">
    <property type="entry name" value="PKS_DH"/>
</dbReference>
<feature type="active site" description="Proton donor; for dehydratase activity" evidence="6">
    <location>
        <position position="1166"/>
    </location>
</feature>
<dbReference type="Gene3D" id="1.10.1200.10">
    <property type="entry name" value="ACP-like"/>
    <property type="match status" value="1"/>
</dbReference>
<dbReference type="OrthoDB" id="329835at2759"/>
<dbReference type="InterPro" id="IPR020841">
    <property type="entry name" value="PKS_Beta-ketoAc_synthase_dom"/>
</dbReference>
<dbReference type="InterPro" id="IPR009081">
    <property type="entry name" value="PP-bd_ACP"/>
</dbReference>
<dbReference type="SMART" id="SM00822">
    <property type="entry name" value="PKS_KR"/>
    <property type="match status" value="1"/>
</dbReference>
<dbReference type="SMART" id="SM00823">
    <property type="entry name" value="PKS_PP"/>
    <property type="match status" value="1"/>
</dbReference>
<dbReference type="InterPro" id="IPR032821">
    <property type="entry name" value="PKS_assoc"/>
</dbReference>
<dbReference type="InterPro" id="IPR016035">
    <property type="entry name" value="Acyl_Trfase/lysoPLipase"/>
</dbReference>
<proteinExistence type="predicted"/>
<dbReference type="Pfam" id="PF02801">
    <property type="entry name" value="Ketoacyl-synt_C"/>
    <property type="match status" value="1"/>
</dbReference>
<dbReference type="Pfam" id="PF00109">
    <property type="entry name" value="ketoacyl-synt"/>
    <property type="match status" value="1"/>
</dbReference>
<dbReference type="Gene3D" id="3.40.47.10">
    <property type="match status" value="1"/>
</dbReference>
<feature type="domain" description="Ketosynthase family 3 (KS3)" evidence="8">
    <location>
        <begin position="18"/>
        <end position="453"/>
    </location>
</feature>
<evidence type="ECO:0000259" key="8">
    <source>
        <dbReference type="PROSITE" id="PS52004"/>
    </source>
</evidence>
<dbReference type="Pfam" id="PF00550">
    <property type="entry name" value="PP-binding"/>
    <property type="match status" value="1"/>
</dbReference>
<dbReference type="SUPFAM" id="SSF51735">
    <property type="entry name" value="NAD(P)-binding Rossmann-fold domains"/>
    <property type="match status" value="1"/>
</dbReference>
<organism evidence="10 11">
    <name type="scientific">Ophiobolus disseminans</name>
    <dbReference type="NCBI Taxonomy" id="1469910"/>
    <lineage>
        <taxon>Eukaryota</taxon>
        <taxon>Fungi</taxon>
        <taxon>Dikarya</taxon>
        <taxon>Ascomycota</taxon>
        <taxon>Pezizomycotina</taxon>
        <taxon>Dothideomycetes</taxon>
        <taxon>Pleosporomycetidae</taxon>
        <taxon>Pleosporales</taxon>
        <taxon>Pleosporineae</taxon>
        <taxon>Phaeosphaeriaceae</taxon>
        <taxon>Ophiobolus</taxon>
    </lineage>
</organism>